<evidence type="ECO:0000256" key="3">
    <source>
        <dbReference type="ARBA" id="ARBA00023163"/>
    </source>
</evidence>
<dbReference type="EMBL" id="CP023344">
    <property type="protein sequence ID" value="ATC65542.1"/>
    <property type="molecule type" value="Genomic_DNA"/>
</dbReference>
<keyword evidence="1" id="KW-0805">Transcription regulation</keyword>
<proteinExistence type="predicted"/>
<dbReference type="PANTHER" id="PTHR30146">
    <property type="entry name" value="LACI-RELATED TRANSCRIPTIONAL REPRESSOR"/>
    <property type="match status" value="1"/>
</dbReference>
<dbReference type="Gene3D" id="3.40.50.2300">
    <property type="match status" value="2"/>
</dbReference>
<dbReference type="GO" id="GO:0000976">
    <property type="term" value="F:transcription cis-regulatory region binding"/>
    <property type="evidence" value="ECO:0007669"/>
    <property type="project" value="TreeGrafter"/>
</dbReference>
<dbReference type="Gene3D" id="1.10.260.40">
    <property type="entry name" value="lambda repressor-like DNA-binding domains"/>
    <property type="match status" value="1"/>
</dbReference>
<feature type="domain" description="HTH lacI-type" evidence="4">
    <location>
        <begin position="1"/>
        <end position="55"/>
    </location>
</feature>
<organism evidence="5 6">
    <name type="scientific">Nibricoccus aquaticus</name>
    <dbReference type="NCBI Taxonomy" id="2576891"/>
    <lineage>
        <taxon>Bacteria</taxon>
        <taxon>Pseudomonadati</taxon>
        <taxon>Verrucomicrobiota</taxon>
        <taxon>Opitutia</taxon>
        <taxon>Opitutales</taxon>
        <taxon>Opitutaceae</taxon>
        <taxon>Nibricoccus</taxon>
    </lineage>
</organism>
<dbReference type="KEGG" id="vbh:CMV30_17180"/>
<dbReference type="Proteomes" id="UP000217265">
    <property type="component" value="Chromosome"/>
</dbReference>
<dbReference type="PROSITE" id="PS50932">
    <property type="entry name" value="HTH_LACI_2"/>
    <property type="match status" value="1"/>
</dbReference>
<keyword evidence="2" id="KW-0238">DNA-binding</keyword>
<dbReference type="SUPFAM" id="SSF53822">
    <property type="entry name" value="Periplasmic binding protein-like I"/>
    <property type="match status" value="1"/>
</dbReference>
<dbReference type="SMART" id="SM00354">
    <property type="entry name" value="HTH_LACI"/>
    <property type="match status" value="1"/>
</dbReference>
<evidence type="ECO:0000256" key="1">
    <source>
        <dbReference type="ARBA" id="ARBA00023015"/>
    </source>
</evidence>
<evidence type="ECO:0000313" key="6">
    <source>
        <dbReference type="Proteomes" id="UP000217265"/>
    </source>
</evidence>
<keyword evidence="3" id="KW-0804">Transcription</keyword>
<dbReference type="PANTHER" id="PTHR30146:SF109">
    <property type="entry name" value="HTH-TYPE TRANSCRIPTIONAL REGULATOR GALS"/>
    <property type="match status" value="1"/>
</dbReference>
<dbReference type="InterPro" id="IPR000843">
    <property type="entry name" value="HTH_LacI"/>
</dbReference>
<evidence type="ECO:0000259" key="4">
    <source>
        <dbReference type="PROSITE" id="PS50932"/>
    </source>
</evidence>
<dbReference type="AlphaFoldDB" id="A0A290QMV6"/>
<accession>A0A290QMV6</accession>
<dbReference type="InterPro" id="IPR028082">
    <property type="entry name" value="Peripla_BP_I"/>
</dbReference>
<dbReference type="OrthoDB" id="9798934at2"/>
<dbReference type="CDD" id="cd01392">
    <property type="entry name" value="HTH_LacI"/>
    <property type="match status" value="1"/>
</dbReference>
<dbReference type="RefSeq" id="WP_096057171.1">
    <property type="nucleotide sequence ID" value="NZ_CP023344.1"/>
</dbReference>
<keyword evidence="6" id="KW-1185">Reference proteome</keyword>
<dbReference type="GO" id="GO:0003700">
    <property type="term" value="F:DNA-binding transcription factor activity"/>
    <property type="evidence" value="ECO:0007669"/>
    <property type="project" value="TreeGrafter"/>
</dbReference>
<protein>
    <submittedName>
        <fullName evidence="5">LacI family transcriptional regulator</fullName>
    </submittedName>
</protein>
<gene>
    <name evidence="5" type="ORF">CMV30_17180</name>
</gene>
<evidence type="ECO:0000256" key="2">
    <source>
        <dbReference type="ARBA" id="ARBA00023125"/>
    </source>
</evidence>
<dbReference type="SUPFAM" id="SSF47413">
    <property type="entry name" value="lambda repressor-like DNA-binding domains"/>
    <property type="match status" value="1"/>
</dbReference>
<dbReference type="InterPro" id="IPR010982">
    <property type="entry name" value="Lambda_DNA-bd_dom_sf"/>
</dbReference>
<sequence>MNIRELALLARLSAAATSLALRGSPKVSAKTRTRVQALARKAGYQVDARISSVMSHFRKPETARLTACFGLITFYPEERPWEKSIHMRQIYAGMERRAGELGYRVEPLWLRAPGMTHRRFREILEARGIEGLLCFGSPKFDEAFPSAFERCTAVNIGLSISTPLHRIISHAFNDTLTALNELYRRGYRRPGLVLSRYEEIRNGYAHASAYLGWCEHRSGEITARPILRMDRVDTGTLQAWLKSEGCDGVIFVHPQAELAQLQISLKRLRAAIPEELGVAVLSQNLEGTRFSGLQENQAVMGAWAVELLAARIASRDFGLPAMPRVELVESQWIKGETLRPVLVNS</sequence>
<reference evidence="5 6" key="1">
    <citation type="submission" date="2017-09" db="EMBL/GenBank/DDBJ databases">
        <title>Complete genome sequence of Verrucomicrobial strain HZ-65, isolated from freshwater.</title>
        <authorList>
            <person name="Choi A."/>
        </authorList>
    </citation>
    <scope>NUCLEOTIDE SEQUENCE [LARGE SCALE GENOMIC DNA]</scope>
    <source>
        <strain evidence="5 6">HZ-65</strain>
    </source>
</reference>
<evidence type="ECO:0000313" key="5">
    <source>
        <dbReference type="EMBL" id="ATC65542.1"/>
    </source>
</evidence>
<name>A0A290QMV6_9BACT</name>